<reference evidence="2 3" key="1">
    <citation type="submission" date="2019-08" db="EMBL/GenBank/DDBJ databases">
        <title>Genome of Phaeodactylibacter luteus.</title>
        <authorList>
            <person name="Bowman J.P."/>
        </authorList>
    </citation>
    <scope>NUCLEOTIDE SEQUENCE [LARGE SCALE GENOMIC DNA]</scope>
    <source>
        <strain evidence="2 3">KCTC 42180</strain>
    </source>
</reference>
<sequence>MGWRTRLLGYPVLWPSAAQGWPKARPDACRARGRADSEPRSIAAPARWSLPCGRGRPLSLRRRQAQKRQFGLRQSQRDDNFFRQSSDCLKGHKLTSVL</sequence>
<dbReference type="EMBL" id="VOOR01000027">
    <property type="protein sequence ID" value="TXB62614.1"/>
    <property type="molecule type" value="Genomic_DNA"/>
</dbReference>
<comment type="caution">
    <text evidence="2">The sequence shown here is derived from an EMBL/GenBank/DDBJ whole genome shotgun (WGS) entry which is preliminary data.</text>
</comment>
<organism evidence="2 3">
    <name type="scientific">Phaeodactylibacter luteus</name>
    <dbReference type="NCBI Taxonomy" id="1564516"/>
    <lineage>
        <taxon>Bacteria</taxon>
        <taxon>Pseudomonadati</taxon>
        <taxon>Bacteroidota</taxon>
        <taxon>Saprospiria</taxon>
        <taxon>Saprospirales</taxon>
        <taxon>Haliscomenobacteraceae</taxon>
        <taxon>Phaeodactylibacter</taxon>
    </lineage>
</organism>
<feature type="region of interest" description="Disordered" evidence="1">
    <location>
        <begin position="19"/>
        <end position="40"/>
    </location>
</feature>
<dbReference type="AlphaFoldDB" id="A0A5C6RKY7"/>
<dbReference type="Proteomes" id="UP000321580">
    <property type="component" value="Unassembled WGS sequence"/>
</dbReference>
<gene>
    <name evidence="2" type="ORF">FRY97_13425</name>
</gene>
<evidence type="ECO:0000313" key="2">
    <source>
        <dbReference type="EMBL" id="TXB62614.1"/>
    </source>
</evidence>
<name>A0A5C6RKY7_9BACT</name>
<protein>
    <submittedName>
        <fullName evidence="2">Uncharacterized protein</fullName>
    </submittedName>
</protein>
<evidence type="ECO:0000256" key="1">
    <source>
        <dbReference type="SAM" id="MobiDB-lite"/>
    </source>
</evidence>
<evidence type="ECO:0000313" key="3">
    <source>
        <dbReference type="Proteomes" id="UP000321580"/>
    </source>
</evidence>
<proteinExistence type="predicted"/>
<feature type="compositionally biased region" description="Basic and acidic residues" evidence="1">
    <location>
        <begin position="24"/>
        <end position="39"/>
    </location>
</feature>
<keyword evidence="3" id="KW-1185">Reference proteome</keyword>
<accession>A0A5C6RKY7</accession>